<name>A0A0K2UQI7_LEPSM</name>
<feature type="non-terminal residue" evidence="1">
    <location>
        <position position="1"/>
    </location>
</feature>
<protein>
    <submittedName>
        <fullName evidence="1">Uncharacterized protein</fullName>
    </submittedName>
</protein>
<proteinExistence type="predicted"/>
<dbReference type="AlphaFoldDB" id="A0A0K2UQI7"/>
<dbReference type="EMBL" id="HACA01023158">
    <property type="protein sequence ID" value="CDW40519.1"/>
    <property type="molecule type" value="Transcribed_RNA"/>
</dbReference>
<sequence>LFKETKLDKNSESLFELCPPFPTFLERSSLSFFILTTLKTRLVEHFTMTIIPANSTSELMQEPTVLKTSTKTYRTAPRT</sequence>
<organism evidence="1">
    <name type="scientific">Lepeophtheirus salmonis</name>
    <name type="common">Salmon louse</name>
    <name type="synonym">Caligus salmonis</name>
    <dbReference type="NCBI Taxonomy" id="72036"/>
    <lineage>
        <taxon>Eukaryota</taxon>
        <taxon>Metazoa</taxon>
        <taxon>Ecdysozoa</taxon>
        <taxon>Arthropoda</taxon>
        <taxon>Crustacea</taxon>
        <taxon>Multicrustacea</taxon>
        <taxon>Hexanauplia</taxon>
        <taxon>Copepoda</taxon>
        <taxon>Siphonostomatoida</taxon>
        <taxon>Caligidae</taxon>
        <taxon>Lepeophtheirus</taxon>
    </lineage>
</organism>
<reference evidence="1" key="1">
    <citation type="submission" date="2014-05" db="EMBL/GenBank/DDBJ databases">
        <authorList>
            <person name="Chronopoulou M."/>
        </authorList>
    </citation>
    <scope>NUCLEOTIDE SEQUENCE</scope>
    <source>
        <tissue evidence="1">Whole organism</tissue>
    </source>
</reference>
<evidence type="ECO:0000313" key="1">
    <source>
        <dbReference type="EMBL" id="CDW40519.1"/>
    </source>
</evidence>
<accession>A0A0K2UQI7</accession>